<evidence type="ECO:0000256" key="1">
    <source>
        <dbReference type="ARBA" id="ARBA00023284"/>
    </source>
</evidence>
<dbReference type="Gene3D" id="3.40.30.10">
    <property type="entry name" value="Glutaredoxin"/>
    <property type="match status" value="1"/>
</dbReference>
<organism evidence="3 4">
    <name type="scientific">Malassezia caprae</name>
    <dbReference type="NCBI Taxonomy" id="1381934"/>
    <lineage>
        <taxon>Eukaryota</taxon>
        <taxon>Fungi</taxon>
        <taxon>Dikarya</taxon>
        <taxon>Basidiomycota</taxon>
        <taxon>Ustilaginomycotina</taxon>
        <taxon>Malasseziomycetes</taxon>
        <taxon>Malasseziales</taxon>
        <taxon>Malasseziaceae</taxon>
        <taxon>Malassezia</taxon>
    </lineage>
</organism>
<name>A0AAF0E664_9BASI</name>
<reference evidence="3" key="1">
    <citation type="submission" date="2023-03" db="EMBL/GenBank/DDBJ databases">
        <title>Mating type loci evolution in Malassezia.</title>
        <authorList>
            <person name="Coelho M.A."/>
        </authorList>
    </citation>
    <scope>NUCLEOTIDE SEQUENCE</scope>
    <source>
        <strain evidence="3">CBS 10434</strain>
    </source>
</reference>
<dbReference type="Pfam" id="PF10262">
    <property type="entry name" value="Rdx"/>
    <property type="match status" value="1"/>
</dbReference>
<dbReference type="PANTHER" id="PTHR36417:SF2">
    <property type="entry name" value="SELENOPROTEIN DOMAIN PROTEIN (AFU_ORTHOLOGUE AFUA_1G05220)"/>
    <property type="match status" value="1"/>
</dbReference>
<evidence type="ECO:0000313" key="4">
    <source>
        <dbReference type="Proteomes" id="UP001220961"/>
    </source>
</evidence>
<keyword evidence="1" id="KW-0676">Redox-active center</keyword>
<feature type="region of interest" description="Disordered" evidence="2">
    <location>
        <begin position="1"/>
        <end position="47"/>
    </location>
</feature>
<accession>A0AAF0E664</accession>
<gene>
    <name evidence="3" type="ORF">MCAP1_001305</name>
</gene>
<dbReference type="PANTHER" id="PTHR36417">
    <property type="entry name" value="SELENOPROTEIN DOMAIN PROTEIN (AFU_ORTHOLOGUE AFUA_1G05220)"/>
    <property type="match status" value="1"/>
</dbReference>
<proteinExistence type="predicted"/>
<dbReference type="InterPro" id="IPR011893">
    <property type="entry name" value="Selenoprotein_Rdx-typ"/>
</dbReference>
<evidence type="ECO:0000256" key="2">
    <source>
        <dbReference type="SAM" id="MobiDB-lite"/>
    </source>
</evidence>
<sequence length="207" mass="22510">MPDKQLPALPAHPEQRVFERARQQTGPVSDLSERTVSQSRTSDAPTLSVALPSPYLLLASSQTSSELGVEHALPPESHTQIPSVSANVSHTEVPVREQATLDASLPVEPPGLSQETACVEPPNMDITPPIPEDWAAGLVQPCLMIEYCDRCRWQHRATWIQTELLITFSAKQTEQPSAASGGGFLASTMLVPRVAPETAGRFRMPRD</sequence>
<keyword evidence="4" id="KW-1185">Reference proteome</keyword>
<feature type="compositionally biased region" description="Polar residues" evidence="2">
    <location>
        <begin position="34"/>
        <end position="45"/>
    </location>
</feature>
<dbReference type="Proteomes" id="UP001220961">
    <property type="component" value="Chromosome 2"/>
</dbReference>
<evidence type="ECO:0000313" key="3">
    <source>
        <dbReference type="EMBL" id="WFD19085.1"/>
    </source>
</evidence>
<protein>
    <submittedName>
        <fullName evidence="3">Uncharacterized protein</fullName>
    </submittedName>
</protein>
<feature type="compositionally biased region" description="Basic and acidic residues" evidence="2">
    <location>
        <begin position="13"/>
        <end position="22"/>
    </location>
</feature>
<dbReference type="EMBL" id="CP119909">
    <property type="protein sequence ID" value="WFD19085.1"/>
    <property type="molecule type" value="Genomic_DNA"/>
</dbReference>
<dbReference type="AlphaFoldDB" id="A0AAF0E664"/>